<dbReference type="InterPro" id="IPR050392">
    <property type="entry name" value="Collagen/C1q_domain"/>
</dbReference>
<keyword evidence="5" id="KW-0175">Coiled coil</keyword>
<name>A0AAV7P718_PLEWA</name>
<dbReference type="PANTHER" id="PTHR15427:SF2">
    <property type="entry name" value="EMILIN-3"/>
    <property type="match status" value="1"/>
</dbReference>
<evidence type="ECO:0000313" key="8">
    <source>
        <dbReference type="EMBL" id="KAJ1124006.1"/>
    </source>
</evidence>
<dbReference type="GO" id="GO:0005576">
    <property type="term" value="C:extracellular region"/>
    <property type="evidence" value="ECO:0007669"/>
    <property type="project" value="UniProtKB-SubCell"/>
</dbReference>
<accession>A0AAV7P718</accession>
<dbReference type="AlphaFoldDB" id="A0AAV7P718"/>
<organism evidence="8 9">
    <name type="scientific">Pleurodeles waltl</name>
    <name type="common">Iberian ribbed newt</name>
    <dbReference type="NCBI Taxonomy" id="8319"/>
    <lineage>
        <taxon>Eukaryota</taxon>
        <taxon>Metazoa</taxon>
        <taxon>Chordata</taxon>
        <taxon>Craniata</taxon>
        <taxon>Vertebrata</taxon>
        <taxon>Euteleostomi</taxon>
        <taxon>Amphibia</taxon>
        <taxon>Batrachia</taxon>
        <taxon>Caudata</taxon>
        <taxon>Salamandroidea</taxon>
        <taxon>Salamandridae</taxon>
        <taxon>Pleurodelinae</taxon>
        <taxon>Pleurodeles</taxon>
    </lineage>
</organism>
<sequence>MEPRSPRRSALLLLALAWLGALLSMGDAKGTYYHRPLTYGSRYNLYTSGSSPQHHPGKPMGKHKNYCVYVVQRNVTCTQQDGTETYVKAEYHKCNWGPKCSGKVIYRTLFRPKYKIGYKTITELEWRCCPGFSGEGCHDNPTQQPGLFPQFPGPKVPPGSKMFPGGMLPPAHPKPHIDTFPGGQVPSKKINYGKHLPGIFGERLDRVEEDVRRLSQSYDSLLNMVNGMGDHLRLSIQEDTNKMIGSLMNSPSVPDSSVGFGVIPDGIVDGPERVGITYPVVGDIAGKVTEVSDLLKTKTELLDEVHGMVLDHDGRIKHLLEAAKPSPLTSIEMLEEYIDSKLANVRAEMLDGFEKKLLNLQNTCDFRIKEVQQQCEEEKAANLRLQQTLDGKELQIKKDISHLESQIQGLTVVESCCSNINYLNERLDNVEKSIHGIADSQKNLNSRLDNELSQFSAVTLENFFNGRFEDMEAKINATEREVDGRCHEVEDNIRGMVGLEVDGIKTSFDDKMRTLEERFVTIFGELSNVTMPMTVDGVVMPMVENELATMKKHANDGIEVLQNRLTTLENLCSQHCITTTSTDLNTFRAEIEDCRSKTQDILLKLDINSDLLRKLNLTMLELQRQREEEESNTLQGEITLLKINLSTVSKSLTGLKDSVTQYSDTVLHVNSSSEERDRQISDEVHSIQEKVHDQGSRLHFSNRRVLDLRGDLERLKTRILNDLGNCKHVAHEIQKEVVRFDKRVGQVESTCGQLGAVTGSLDIIKDELEKHTGGLWGYMDHLNGTLSAHTQEIVSLKDSLLDCQAKVTELAEHFNSLPAPKDGKNR</sequence>
<gene>
    <name evidence="8" type="ORF">NDU88_002470</name>
</gene>
<keyword evidence="2" id="KW-0964">Secreted</keyword>
<reference evidence="8" key="1">
    <citation type="journal article" date="2022" name="bioRxiv">
        <title>Sequencing and chromosome-scale assembly of the giantPleurodeles waltlgenome.</title>
        <authorList>
            <person name="Brown T."/>
            <person name="Elewa A."/>
            <person name="Iarovenko S."/>
            <person name="Subramanian E."/>
            <person name="Araus A.J."/>
            <person name="Petzold A."/>
            <person name="Susuki M."/>
            <person name="Suzuki K.-i.T."/>
            <person name="Hayashi T."/>
            <person name="Toyoda A."/>
            <person name="Oliveira C."/>
            <person name="Osipova E."/>
            <person name="Leigh N.D."/>
            <person name="Simon A."/>
            <person name="Yun M.H."/>
        </authorList>
    </citation>
    <scope>NUCLEOTIDE SEQUENCE</scope>
    <source>
        <strain evidence="8">20211129_DDA</strain>
        <tissue evidence="8">Liver</tissue>
    </source>
</reference>
<evidence type="ECO:0000256" key="2">
    <source>
        <dbReference type="ARBA" id="ARBA00022525"/>
    </source>
</evidence>
<proteinExistence type="predicted"/>
<dbReference type="Proteomes" id="UP001066276">
    <property type="component" value="Chromosome 7"/>
</dbReference>
<evidence type="ECO:0000256" key="6">
    <source>
        <dbReference type="SAM" id="SignalP"/>
    </source>
</evidence>
<dbReference type="GO" id="GO:0031012">
    <property type="term" value="C:extracellular matrix"/>
    <property type="evidence" value="ECO:0007669"/>
    <property type="project" value="TreeGrafter"/>
</dbReference>
<feature type="coiled-coil region" evidence="5">
    <location>
        <begin position="608"/>
        <end position="644"/>
    </location>
</feature>
<evidence type="ECO:0000256" key="1">
    <source>
        <dbReference type="ARBA" id="ARBA00004613"/>
    </source>
</evidence>
<keyword evidence="3 6" id="KW-0732">Signal</keyword>
<comment type="caution">
    <text evidence="8">The sequence shown here is derived from an EMBL/GenBank/DDBJ whole genome shotgun (WGS) entry which is preliminary data.</text>
</comment>
<dbReference type="InterPro" id="IPR011489">
    <property type="entry name" value="EMI_domain"/>
</dbReference>
<dbReference type="PROSITE" id="PS51041">
    <property type="entry name" value="EMI"/>
    <property type="match status" value="1"/>
</dbReference>
<evidence type="ECO:0000256" key="4">
    <source>
        <dbReference type="ARBA" id="ARBA00023157"/>
    </source>
</evidence>
<feature type="chain" id="PRO_5043854706" description="EMI domain-containing protein" evidence="6">
    <location>
        <begin position="29"/>
        <end position="826"/>
    </location>
</feature>
<keyword evidence="9" id="KW-1185">Reference proteome</keyword>
<dbReference type="Pfam" id="PF07546">
    <property type="entry name" value="EMI"/>
    <property type="match status" value="1"/>
</dbReference>
<feature type="signal peptide" evidence="6">
    <location>
        <begin position="1"/>
        <end position="28"/>
    </location>
</feature>
<evidence type="ECO:0000259" key="7">
    <source>
        <dbReference type="PROSITE" id="PS51041"/>
    </source>
</evidence>
<protein>
    <recommendedName>
        <fullName evidence="7">EMI domain-containing protein</fullName>
    </recommendedName>
</protein>
<keyword evidence="4" id="KW-1015">Disulfide bond</keyword>
<dbReference type="EMBL" id="JANPWB010000011">
    <property type="protein sequence ID" value="KAJ1124006.1"/>
    <property type="molecule type" value="Genomic_DNA"/>
</dbReference>
<evidence type="ECO:0000256" key="3">
    <source>
        <dbReference type="ARBA" id="ARBA00022729"/>
    </source>
</evidence>
<evidence type="ECO:0000313" key="9">
    <source>
        <dbReference type="Proteomes" id="UP001066276"/>
    </source>
</evidence>
<dbReference type="PANTHER" id="PTHR15427">
    <property type="entry name" value="EMILIN ELASTIN MICROFIBRIL INTERFACE-LOCATED PROTEIN ELASTIN MICROFIBRIL INTERFACER"/>
    <property type="match status" value="1"/>
</dbReference>
<evidence type="ECO:0000256" key="5">
    <source>
        <dbReference type="SAM" id="Coils"/>
    </source>
</evidence>
<feature type="domain" description="EMI" evidence="7">
    <location>
        <begin position="63"/>
        <end position="139"/>
    </location>
</feature>
<comment type="subcellular location">
    <subcellularLocation>
        <location evidence="1">Secreted</location>
    </subcellularLocation>
</comment>